<dbReference type="Proteomes" id="UP001566331">
    <property type="component" value="Unassembled WGS sequence"/>
</dbReference>
<protein>
    <submittedName>
        <fullName evidence="2">N-acetyltransferase family protein</fullName>
    </submittedName>
</protein>
<dbReference type="EMBL" id="JBFWIC010000025">
    <property type="protein sequence ID" value="MEZ0475999.1"/>
    <property type="molecule type" value="Genomic_DNA"/>
</dbReference>
<accession>A0ABV4HXA6</accession>
<evidence type="ECO:0000313" key="3">
    <source>
        <dbReference type="Proteomes" id="UP001566331"/>
    </source>
</evidence>
<sequence length="154" mass="17017">MEIRIERGDIDGIAALEARIPEFSCPKRAATLAERLRADSGALILIAFADGQPVGYKAGYALETRRFYSWVGAVLPAYRRHGIALALLREQERRLREAGYANVRVKSRNGFPGMLRLLIGEGYRIVALEAVPSPQDPKIVFEKLLAPPSPGETE</sequence>
<dbReference type="Pfam" id="PF00583">
    <property type="entry name" value="Acetyltransf_1"/>
    <property type="match status" value="1"/>
</dbReference>
<dbReference type="RefSeq" id="WP_370564787.1">
    <property type="nucleotide sequence ID" value="NZ_JBFWIB010000010.1"/>
</dbReference>
<organism evidence="2 3">
    <name type="scientific">Luteimonas salinilitoris</name>
    <dbReference type="NCBI Taxonomy" id="3237697"/>
    <lineage>
        <taxon>Bacteria</taxon>
        <taxon>Pseudomonadati</taxon>
        <taxon>Pseudomonadota</taxon>
        <taxon>Gammaproteobacteria</taxon>
        <taxon>Lysobacterales</taxon>
        <taxon>Lysobacteraceae</taxon>
        <taxon>Luteimonas</taxon>
    </lineage>
</organism>
<dbReference type="PROSITE" id="PS51186">
    <property type="entry name" value="GNAT"/>
    <property type="match status" value="1"/>
</dbReference>
<name>A0ABV4HXA6_9GAMM</name>
<keyword evidence="3" id="KW-1185">Reference proteome</keyword>
<dbReference type="CDD" id="cd04301">
    <property type="entry name" value="NAT_SF"/>
    <property type="match status" value="1"/>
</dbReference>
<evidence type="ECO:0000259" key="1">
    <source>
        <dbReference type="PROSITE" id="PS51186"/>
    </source>
</evidence>
<dbReference type="Gene3D" id="3.40.630.30">
    <property type="match status" value="1"/>
</dbReference>
<gene>
    <name evidence="2" type="ORF">AB6713_15470</name>
</gene>
<comment type="caution">
    <text evidence="2">The sequence shown here is derived from an EMBL/GenBank/DDBJ whole genome shotgun (WGS) entry which is preliminary data.</text>
</comment>
<dbReference type="InterPro" id="IPR016181">
    <property type="entry name" value="Acyl_CoA_acyltransferase"/>
</dbReference>
<reference evidence="2 3" key="1">
    <citation type="submission" date="2024-07" db="EMBL/GenBank/DDBJ databases">
        <title>Luteimonas salilacus sp. nov., isolated from the shore soil of Salt Lake in Tibet of China.</title>
        <authorList>
            <person name="Zhang X."/>
            <person name="Li A."/>
        </authorList>
    </citation>
    <scope>NUCLEOTIDE SEQUENCE [LARGE SCALE GENOMIC DNA]</scope>
    <source>
        <strain evidence="2 3">B3-2-R+30</strain>
    </source>
</reference>
<feature type="domain" description="N-acetyltransferase" evidence="1">
    <location>
        <begin position="1"/>
        <end position="146"/>
    </location>
</feature>
<proteinExistence type="predicted"/>
<evidence type="ECO:0000313" key="2">
    <source>
        <dbReference type="EMBL" id="MEZ0475999.1"/>
    </source>
</evidence>
<dbReference type="SUPFAM" id="SSF55729">
    <property type="entry name" value="Acyl-CoA N-acyltransferases (Nat)"/>
    <property type="match status" value="1"/>
</dbReference>
<dbReference type="InterPro" id="IPR000182">
    <property type="entry name" value="GNAT_dom"/>
</dbReference>